<dbReference type="InterPro" id="IPR003779">
    <property type="entry name" value="CMD-like"/>
</dbReference>
<protein>
    <submittedName>
        <fullName evidence="2">Alkylhydroperoxidase family enzyme, contains CxxC motif</fullName>
    </submittedName>
</protein>
<proteinExistence type="predicted"/>
<dbReference type="Pfam" id="PF02627">
    <property type="entry name" value="CMD"/>
    <property type="match status" value="1"/>
</dbReference>
<dbReference type="Proteomes" id="UP000198802">
    <property type="component" value="Unassembled WGS sequence"/>
</dbReference>
<keyword evidence="2" id="KW-0560">Oxidoreductase</keyword>
<name>A0A0S4QHX1_9ACTN</name>
<evidence type="ECO:0000313" key="2">
    <source>
        <dbReference type="EMBL" id="CUU55111.1"/>
    </source>
</evidence>
<evidence type="ECO:0000313" key="3">
    <source>
        <dbReference type="Proteomes" id="UP000198802"/>
    </source>
</evidence>
<feature type="domain" description="Carboxymuconolactone decarboxylase-like" evidence="1">
    <location>
        <begin position="52"/>
        <end position="132"/>
    </location>
</feature>
<keyword evidence="3" id="KW-1185">Reference proteome</keyword>
<dbReference type="InterPro" id="IPR029032">
    <property type="entry name" value="AhpD-like"/>
</dbReference>
<dbReference type="EMBL" id="FAOZ01000004">
    <property type="protein sequence ID" value="CUU55111.1"/>
    <property type="molecule type" value="Genomic_DNA"/>
</dbReference>
<dbReference type="PANTHER" id="PTHR34846:SF5">
    <property type="entry name" value="CARBOXYMUCONOLACTONE DECARBOXYLASE-LIKE DOMAIN-CONTAINING PROTEIN"/>
    <property type="match status" value="1"/>
</dbReference>
<sequence length="196" mass="21200">MARVEPIPPRQWPARMRDALAAMTPPEPRHPATYREGRPRALNSLGTFAHHPELARALFTLNGHVMRGTTLTARQRHLLIIRVAAVRGCGYVWAQNVPVGLDAGLTESEIGRIALGPDAPFWEPLDAALLRAVDELIAGGTITDPTWAALAAELDTQQLLDVVLTVGAYEISAFMMGALQLDLDDDLKPASTPTAT</sequence>
<dbReference type="RefSeq" id="WP_091273277.1">
    <property type="nucleotide sequence ID" value="NZ_FAOZ01000004.1"/>
</dbReference>
<evidence type="ECO:0000259" key="1">
    <source>
        <dbReference type="Pfam" id="PF02627"/>
    </source>
</evidence>
<keyword evidence="2" id="KW-0575">Peroxidase</keyword>
<dbReference type="Gene3D" id="1.20.1290.10">
    <property type="entry name" value="AhpD-like"/>
    <property type="match status" value="1"/>
</dbReference>
<dbReference type="SUPFAM" id="SSF69118">
    <property type="entry name" value="AhpD-like"/>
    <property type="match status" value="1"/>
</dbReference>
<dbReference type="AlphaFoldDB" id="A0A0S4QHX1"/>
<dbReference type="PANTHER" id="PTHR34846">
    <property type="entry name" value="4-CARBOXYMUCONOLACTONE DECARBOXYLASE FAMILY PROTEIN (AFU_ORTHOLOGUE AFUA_6G11590)"/>
    <property type="match status" value="1"/>
</dbReference>
<dbReference type="GO" id="GO:0051920">
    <property type="term" value="F:peroxiredoxin activity"/>
    <property type="evidence" value="ECO:0007669"/>
    <property type="project" value="InterPro"/>
</dbReference>
<organism evidence="2 3">
    <name type="scientific">Parafrankia irregularis</name>
    <dbReference type="NCBI Taxonomy" id="795642"/>
    <lineage>
        <taxon>Bacteria</taxon>
        <taxon>Bacillati</taxon>
        <taxon>Actinomycetota</taxon>
        <taxon>Actinomycetes</taxon>
        <taxon>Frankiales</taxon>
        <taxon>Frankiaceae</taxon>
        <taxon>Parafrankia</taxon>
    </lineage>
</organism>
<accession>A0A0S4QHX1</accession>
<reference evidence="3" key="1">
    <citation type="submission" date="2015-11" db="EMBL/GenBank/DDBJ databases">
        <authorList>
            <person name="Varghese N."/>
        </authorList>
    </citation>
    <scope>NUCLEOTIDE SEQUENCE [LARGE SCALE GENOMIC DNA]</scope>
    <source>
        <strain evidence="3">DSM 45899</strain>
    </source>
</reference>
<gene>
    <name evidence="2" type="ORF">Ga0074812_104192</name>
</gene>